<name>A0A3B0YRX2_9ZZZZ</name>
<reference evidence="3" key="1">
    <citation type="submission" date="2018-06" db="EMBL/GenBank/DDBJ databases">
        <authorList>
            <person name="Zhirakovskaya E."/>
        </authorList>
    </citation>
    <scope>NUCLEOTIDE SEQUENCE</scope>
</reference>
<evidence type="ECO:0000256" key="1">
    <source>
        <dbReference type="SAM" id="Phobius"/>
    </source>
</evidence>
<keyword evidence="1" id="KW-0472">Membrane</keyword>
<feature type="transmembrane region" description="Helical" evidence="1">
    <location>
        <begin position="26"/>
        <end position="51"/>
    </location>
</feature>
<dbReference type="EMBL" id="UOFN01000073">
    <property type="protein sequence ID" value="VAW77059.1"/>
    <property type="molecule type" value="Genomic_DNA"/>
</dbReference>
<protein>
    <recommendedName>
        <fullName evidence="2">DUF6455 domain-containing protein</fullName>
    </recommendedName>
</protein>
<evidence type="ECO:0000313" key="3">
    <source>
        <dbReference type="EMBL" id="VAW77059.1"/>
    </source>
</evidence>
<dbReference type="InterPro" id="IPR045601">
    <property type="entry name" value="DUF6455"/>
</dbReference>
<gene>
    <name evidence="3" type="ORF">MNBD_GAMMA15-1057</name>
</gene>
<feature type="domain" description="DUF6455" evidence="2">
    <location>
        <begin position="74"/>
        <end position="138"/>
    </location>
</feature>
<evidence type="ECO:0000259" key="2">
    <source>
        <dbReference type="Pfam" id="PF20056"/>
    </source>
</evidence>
<organism evidence="3">
    <name type="scientific">hydrothermal vent metagenome</name>
    <dbReference type="NCBI Taxonomy" id="652676"/>
    <lineage>
        <taxon>unclassified sequences</taxon>
        <taxon>metagenomes</taxon>
        <taxon>ecological metagenomes</taxon>
    </lineage>
</organism>
<keyword evidence="1" id="KW-1133">Transmembrane helix</keyword>
<dbReference type="Pfam" id="PF20056">
    <property type="entry name" value="DUF6455"/>
    <property type="match status" value="1"/>
</dbReference>
<proteinExistence type="predicted"/>
<keyword evidence="1" id="KW-0812">Transmembrane</keyword>
<accession>A0A3B0YRX2</accession>
<sequence length="144" mass="15981">MRAVRDFVPLPIPILESRYRSVEMNYFSTAIAGLFVILTAAFAVYLAVAITHNLKVGMHYRQGIVRQLSKLRLARMLGIHGIDQDAYVHTQPVLEIRDQMKHCSECTGTEQCDKLLDEGIGDKSGFCANDEALSKVSKKLGPAS</sequence>
<dbReference type="AlphaFoldDB" id="A0A3B0YRX2"/>